<evidence type="ECO:0000256" key="1">
    <source>
        <dbReference type="ARBA" id="ARBA00004479"/>
    </source>
</evidence>
<dbReference type="SUPFAM" id="SSF52058">
    <property type="entry name" value="L domain-like"/>
    <property type="match status" value="1"/>
</dbReference>
<evidence type="ECO:0000256" key="5">
    <source>
        <dbReference type="ARBA" id="ARBA00023136"/>
    </source>
</evidence>
<evidence type="ECO:0000313" key="8">
    <source>
        <dbReference type="EnsemblPlants" id="LPERR11G13790.1"/>
    </source>
</evidence>
<protein>
    <recommendedName>
        <fullName evidence="10">Leucine-rich repeat-containing N-terminal plant-type domain-containing protein</fullName>
    </recommendedName>
</protein>
<dbReference type="EnsemblPlants" id="LPERR11G13790.1">
    <property type="protein sequence ID" value="LPERR11G13790.1"/>
    <property type="gene ID" value="LPERR11G13790"/>
</dbReference>
<keyword evidence="6" id="KW-0325">Glycoprotein</keyword>
<evidence type="ECO:0000256" key="4">
    <source>
        <dbReference type="ARBA" id="ARBA00022989"/>
    </source>
</evidence>
<reference evidence="8 9" key="1">
    <citation type="submission" date="2012-08" db="EMBL/GenBank/DDBJ databases">
        <title>Oryza genome evolution.</title>
        <authorList>
            <person name="Wing R.A."/>
        </authorList>
    </citation>
    <scope>NUCLEOTIDE SEQUENCE</scope>
</reference>
<dbReference type="PANTHER" id="PTHR48063">
    <property type="entry name" value="LRR RECEPTOR-LIKE KINASE"/>
    <property type="match status" value="1"/>
</dbReference>
<keyword evidence="9" id="KW-1185">Reference proteome</keyword>
<evidence type="ECO:0008006" key="10">
    <source>
        <dbReference type="Google" id="ProtNLM"/>
    </source>
</evidence>
<proteinExistence type="predicted"/>
<comment type="subcellular location">
    <subcellularLocation>
        <location evidence="1">Membrane</location>
        <topology evidence="1">Single-pass type I membrane protein</topology>
    </subcellularLocation>
</comment>
<dbReference type="GO" id="GO:0016020">
    <property type="term" value="C:membrane"/>
    <property type="evidence" value="ECO:0007669"/>
    <property type="project" value="UniProtKB-SubCell"/>
</dbReference>
<dbReference type="STRING" id="77586.A0A0D9XT94"/>
<dbReference type="Gramene" id="LPERR11G13790.1">
    <property type="protein sequence ID" value="LPERR11G13790.1"/>
    <property type="gene ID" value="LPERR11G13790"/>
</dbReference>
<reference evidence="8" key="3">
    <citation type="submission" date="2015-04" db="UniProtKB">
        <authorList>
            <consortium name="EnsemblPlants"/>
        </authorList>
    </citation>
    <scope>IDENTIFICATION</scope>
</reference>
<dbReference type="HOGENOM" id="CLU_000288_18_11_1"/>
<name>A0A0D9XT94_9ORYZ</name>
<evidence type="ECO:0000256" key="7">
    <source>
        <dbReference type="SAM" id="Phobius"/>
    </source>
</evidence>
<keyword evidence="3" id="KW-0732">Signal</keyword>
<evidence type="ECO:0000313" key="9">
    <source>
        <dbReference type="Proteomes" id="UP000032180"/>
    </source>
</evidence>
<dbReference type="eggNOG" id="KOG0619">
    <property type="taxonomic scope" value="Eukaryota"/>
</dbReference>
<dbReference type="Gene3D" id="3.80.10.10">
    <property type="entry name" value="Ribonuclease Inhibitor"/>
    <property type="match status" value="1"/>
</dbReference>
<keyword evidence="2 7" id="KW-0812">Transmembrane</keyword>
<dbReference type="InterPro" id="IPR032675">
    <property type="entry name" value="LRR_dom_sf"/>
</dbReference>
<reference evidence="9" key="2">
    <citation type="submission" date="2013-12" db="EMBL/GenBank/DDBJ databases">
        <authorList>
            <person name="Yu Y."/>
            <person name="Lee S."/>
            <person name="de Baynast K."/>
            <person name="Wissotski M."/>
            <person name="Liu L."/>
            <person name="Talag J."/>
            <person name="Goicoechea J."/>
            <person name="Angelova A."/>
            <person name="Jetty R."/>
            <person name="Kudrna D."/>
            <person name="Golser W."/>
            <person name="Rivera L."/>
            <person name="Zhang J."/>
            <person name="Wing R."/>
        </authorList>
    </citation>
    <scope>NUCLEOTIDE SEQUENCE</scope>
</reference>
<evidence type="ECO:0000256" key="6">
    <source>
        <dbReference type="ARBA" id="ARBA00023180"/>
    </source>
</evidence>
<evidence type="ECO:0000256" key="3">
    <source>
        <dbReference type="ARBA" id="ARBA00022729"/>
    </source>
</evidence>
<feature type="transmembrane region" description="Helical" evidence="7">
    <location>
        <begin position="60"/>
        <end position="77"/>
    </location>
</feature>
<dbReference type="InterPro" id="IPR046956">
    <property type="entry name" value="RLP23-like"/>
</dbReference>
<keyword evidence="5 7" id="KW-0472">Membrane</keyword>
<dbReference type="Proteomes" id="UP000032180">
    <property type="component" value="Chromosome 11"/>
</dbReference>
<dbReference type="Pfam" id="PF00560">
    <property type="entry name" value="LRR_1"/>
    <property type="match status" value="2"/>
</dbReference>
<accession>A0A0D9XT94</accession>
<dbReference type="InterPro" id="IPR001611">
    <property type="entry name" value="Leu-rich_rpt"/>
</dbReference>
<keyword evidence="4 7" id="KW-1133">Transmembrane helix</keyword>
<evidence type="ECO:0000256" key="2">
    <source>
        <dbReference type="ARBA" id="ARBA00022692"/>
    </source>
</evidence>
<dbReference type="PANTHER" id="PTHR48063:SF55">
    <property type="entry name" value="LEUCINE-RICH REPEAT-CONTAINING N-TERMINAL PLANT-TYPE DOMAIN-CONTAINING PROTEIN"/>
    <property type="match status" value="1"/>
</dbReference>
<sequence>MKSLQSLDLSMNNISGEILPSLSETFLSTLDLSYNDLVGRIPQGDQLDTLYPNNPSMYDGNSGFVIGLWVVFCAILFKRSWRVAYFRQLDKFYDITHVFAVVTWGRLTRHATACKFSRVRIYCKKK</sequence>
<dbReference type="AlphaFoldDB" id="A0A0D9XT94"/>
<organism evidence="8 9">
    <name type="scientific">Leersia perrieri</name>
    <dbReference type="NCBI Taxonomy" id="77586"/>
    <lineage>
        <taxon>Eukaryota</taxon>
        <taxon>Viridiplantae</taxon>
        <taxon>Streptophyta</taxon>
        <taxon>Embryophyta</taxon>
        <taxon>Tracheophyta</taxon>
        <taxon>Spermatophyta</taxon>
        <taxon>Magnoliopsida</taxon>
        <taxon>Liliopsida</taxon>
        <taxon>Poales</taxon>
        <taxon>Poaceae</taxon>
        <taxon>BOP clade</taxon>
        <taxon>Oryzoideae</taxon>
        <taxon>Oryzeae</taxon>
        <taxon>Oryzinae</taxon>
        <taxon>Leersia</taxon>
    </lineage>
</organism>